<comment type="caution">
    <text evidence="2">The sequence shown here is derived from an EMBL/GenBank/DDBJ whole genome shotgun (WGS) entry which is preliminary data.</text>
</comment>
<name>A0ABP1FFA4_9FLAO</name>
<feature type="transmembrane region" description="Helical" evidence="1">
    <location>
        <begin position="21"/>
        <end position="40"/>
    </location>
</feature>
<keyword evidence="1" id="KW-1133">Transmembrane helix</keyword>
<accession>A0ABP1FFA4</accession>
<reference evidence="2 3" key="1">
    <citation type="submission" date="2024-05" db="EMBL/GenBank/DDBJ databases">
        <authorList>
            <person name="Duchaud E."/>
        </authorList>
    </citation>
    <scope>NUCLEOTIDE SEQUENCE [LARGE SCALE GENOMIC DNA]</scope>
    <source>
        <strain evidence="2">Ena-SAMPLE-TAB-13-05-2024-13:56:06:370-140305</strain>
    </source>
</reference>
<gene>
    <name evidence="2" type="ORF">T190115A13A_30105</name>
</gene>
<organism evidence="2 3">
    <name type="scientific">Tenacibaculum vairaonense</name>
    <dbReference type="NCBI Taxonomy" id="3137860"/>
    <lineage>
        <taxon>Bacteria</taxon>
        <taxon>Pseudomonadati</taxon>
        <taxon>Bacteroidota</taxon>
        <taxon>Flavobacteriia</taxon>
        <taxon>Flavobacteriales</taxon>
        <taxon>Flavobacteriaceae</taxon>
        <taxon>Tenacibaculum</taxon>
    </lineage>
</organism>
<protein>
    <submittedName>
        <fullName evidence="2">Uncharacterized protein</fullName>
    </submittedName>
</protein>
<keyword evidence="3" id="KW-1185">Reference proteome</keyword>
<evidence type="ECO:0000313" key="3">
    <source>
        <dbReference type="Proteomes" id="UP001497602"/>
    </source>
</evidence>
<dbReference type="Proteomes" id="UP001497602">
    <property type="component" value="Unassembled WGS sequence"/>
</dbReference>
<evidence type="ECO:0000313" key="2">
    <source>
        <dbReference type="EMBL" id="CAL2107259.1"/>
    </source>
</evidence>
<keyword evidence="1" id="KW-0472">Membrane</keyword>
<dbReference type="EMBL" id="CAXJRC010000033">
    <property type="protein sequence ID" value="CAL2107259.1"/>
    <property type="molecule type" value="Genomic_DNA"/>
</dbReference>
<sequence length="46" mass="5311">MKGLMLINLNICKIIVLKISISYFFEVFICSLLFFSWLVFCSGIDS</sequence>
<proteinExistence type="predicted"/>
<evidence type="ECO:0000256" key="1">
    <source>
        <dbReference type="SAM" id="Phobius"/>
    </source>
</evidence>
<keyword evidence="1" id="KW-0812">Transmembrane</keyword>